<feature type="binding site" evidence="6">
    <location>
        <position position="114"/>
    </location>
    <ligand>
        <name>Zn(2+)</name>
        <dbReference type="ChEBI" id="CHEBI:29105"/>
    </ligand>
</feature>
<dbReference type="SMART" id="SM00947">
    <property type="entry name" value="Pro_CA"/>
    <property type="match status" value="1"/>
</dbReference>
<dbReference type="InterPro" id="IPR015892">
    <property type="entry name" value="Carbonic_anhydrase_CS"/>
</dbReference>
<dbReference type="CDD" id="cd03378">
    <property type="entry name" value="beta_CA_cladeC"/>
    <property type="match status" value="1"/>
</dbReference>
<keyword evidence="10" id="KW-1185">Reference proteome</keyword>
<dbReference type="OrthoDB" id="9769739at2"/>
<feature type="binding site" evidence="6">
    <location>
        <position position="58"/>
    </location>
    <ligand>
        <name>Zn(2+)</name>
        <dbReference type="ChEBI" id="CHEBI:29105"/>
    </ligand>
</feature>
<keyword evidence="6" id="KW-0479">Metal-binding</keyword>
<dbReference type="PROSITE" id="PS00705">
    <property type="entry name" value="PROK_CO2_ANHYDRASE_2"/>
    <property type="match status" value="1"/>
</dbReference>
<comment type="cofactor">
    <cofactor evidence="6">
        <name>Zn(2+)</name>
        <dbReference type="ChEBI" id="CHEBI:29105"/>
    </cofactor>
    <text evidence="6">Binds 1 zinc ion per subunit.</text>
</comment>
<dbReference type="EMBL" id="WXEY01000050">
    <property type="protein sequence ID" value="MZP31486.1"/>
    <property type="molecule type" value="Genomic_DNA"/>
</dbReference>
<dbReference type="GO" id="GO:0008270">
    <property type="term" value="F:zinc ion binding"/>
    <property type="evidence" value="ECO:0007669"/>
    <property type="project" value="UniProtKB-UniRule"/>
</dbReference>
<dbReference type="EC" id="4.2.1.1" evidence="2 7"/>
<evidence type="ECO:0000256" key="8">
    <source>
        <dbReference type="SAM" id="MobiDB-lite"/>
    </source>
</evidence>
<evidence type="ECO:0000256" key="6">
    <source>
        <dbReference type="PIRSR" id="PIRSR601765-1"/>
    </source>
</evidence>
<keyword evidence="3 6" id="KW-0862">Zinc</keyword>
<evidence type="ECO:0000256" key="2">
    <source>
        <dbReference type="ARBA" id="ARBA00012925"/>
    </source>
</evidence>
<evidence type="ECO:0000256" key="4">
    <source>
        <dbReference type="ARBA" id="ARBA00023239"/>
    </source>
</evidence>
<dbReference type="Proteomes" id="UP000463470">
    <property type="component" value="Unassembled WGS sequence"/>
</dbReference>
<feature type="compositionally biased region" description="Basic and acidic residues" evidence="8">
    <location>
        <begin position="14"/>
        <end position="24"/>
    </location>
</feature>
<dbReference type="PANTHER" id="PTHR11002">
    <property type="entry name" value="CARBONIC ANHYDRASE"/>
    <property type="match status" value="1"/>
</dbReference>
<reference evidence="9 10" key="1">
    <citation type="submission" date="2020-01" db="EMBL/GenBank/DDBJ databases">
        <title>Whole-genome sequence of Heliobacterium undosum DSM 13378.</title>
        <authorList>
            <person name="Kyndt J.A."/>
            <person name="Meyer T.E."/>
        </authorList>
    </citation>
    <scope>NUCLEOTIDE SEQUENCE [LARGE SCALE GENOMIC DNA]</scope>
    <source>
        <strain evidence="9 10">DSM 13378</strain>
    </source>
</reference>
<dbReference type="PROSITE" id="PS00704">
    <property type="entry name" value="PROK_CO2_ANHYDRASE_1"/>
    <property type="match status" value="1"/>
</dbReference>
<gene>
    <name evidence="9" type="ORF">GTO91_17535</name>
</gene>
<feature type="region of interest" description="Disordered" evidence="8">
    <location>
        <begin position="1"/>
        <end position="24"/>
    </location>
</feature>
<dbReference type="Gene3D" id="3.40.1050.10">
    <property type="entry name" value="Carbonic anhydrase"/>
    <property type="match status" value="1"/>
</dbReference>
<evidence type="ECO:0000313" key="9">
    <source>
        <dbReference type="EMBL" id="MZP31486.1"/>
    </source>
</evidence>
<feature type="binding site" evidence="6">
    <location>
        <position position="111"/>
    </location>
    <ligand>
        <name>Zn(2+)</name>
        <dbReference type="ChEBI" id="CHEBI:29105"/>
    </ligand>
</feature>
<dbReference type="SUPFAM" id="SSF53056">
    <property type="entry name" value="beta-carbonic anhydrase, cab"/>
    <property type="match status" value="1"/>
</dbReference>
<dbReference type="AlphaFoldDB" id="A0A845L719"/>
<name>A0A845L719_9FIRM</name>
<evidence type="ECO:0000256" key="7">
    <source>
        <dbReference type="RuleBase" id="RU003956"/>
    </source>
</evidence>
<keyword evidence="4 7" id="KW-0456">Lyase</keyword>
<dbReference type="RefSeq" id="WP_161260000.1">
    <property type="nucleotide sequence ID" value="NZ_WXEY01000050.1"/>
</dbReference>
<evidence type="ECO:0000256" key="1">
    <source>
        <dbReference type="ARBA" id="ARBA00006217"/>
    </source>
</evidence>
<accession>A0A845L719</accession>
<comment type="similarity">
    <text evidence="1 7">Belongs to the beta-class carbonic anhydrase family.</text>
</comment>
<dbReference type="PANTHER" id="PTHR11002:SF79">
    <property type="entry name" value="CARBONIC ANHYDRASE 2"/>
    <property type="match status" value="1"/>
</dbReference>
<organism evidence="9 10">
    <name type="scientific">Heliomicrobium undosum</name>
    <dbReference type="NCBI Taxonomy" id="121734"/>
    <lineage>
        <taxon>Bacteria</taxon>
        <taxon>Bacillati</taxon>
        <taxon>Bacillota</taxon>
        <taxon>Clostridia</taxon>
        <taxon>Eubacteriales</taxon>
        <taxon>Heliobacteriaceae</taxon>
        <taxon>Heliomicrobium</taxon>
    </lineage>
</organism>
<evidence type="ECO:0000313" key="10">
    <source>
        <dbReference type="Proteomes" id="UP000463470"/>
    </source>
</evidence>
<feature type="binding site" evidence="6">
    <location>
        <position position="60"/>
    </location>
    <ligand>
        <name>Zn(2+)</name>
        <dbReference type="ChEBI" id="CHEBI:29105"/>
    </ligand>
</feature>
<comment type="caution">
    <text evidence="9">The sequence shown here is derived from an EMBL/GenBank/DDBJ whole genome shotgun (WGS) entry which is preliminary data.</text>
</comment>
<protein>
    <recommendedName>
        <fullName evidence="2 7">Carbonic anhydrase</fullName>
        <ecNumber evidence="2 7">4.2.1.1</ecNumber>
    </recommendedName>
    <alternativeName>
        <fullName evidence="7">Carbonate dehydratase</fullName>
    </alternativeName>
</protein>
<comment type="catalytic activity">
    <reaction evidence="5 7">
        <text>hydrogencarbonate + H(+) = CO2 + H2O</text>
        <dbReference type="Rhea" id="RHEA:10748"/>
        <dbReference type="ChEBI" id="CHEBI:15377"/>
        <dbReference type="ChEBI" id="CHEBI:15378"/>
        <dbReference type="ChEBI" id="CHEBI:16526"/>
        <dbReference type="ChEBI" id="CHEBI:17544"/>
        <dbReference type="EC" id="4.2.1.1"/>
    </reaction>
</comment>
<comment type="function">
    <text evidence="7">Reversible hydration of carbon dioxide.</text>
</comment>
<dbReference type="InterPro" id="IPR001765">
    <property type="entry name" value="Carbonic_anhydrase"/>
</dbReference>
<sequence>MKNTVTPEVTASPKETRQILEEGNRRFIESAPQAKNLGEEKRRQLTGGQKPIAVVVSCSDSRVPPEHIFDQGLGDLFVVRVAGNVVSPEVLGSVEYAVEHLRTPLVVVLGHESCGAVKAAVEEGHVEGSIASITERIRPLAQEQKARGVKGTELVESTVDHNIRASLAELKKSAILRKTLNEGKLQIQGAKYDLDTGKVEWLQ</sequence>
<evidence type="ECO:0000256" key="3">
    <source>
        <dbReference type="ARBA" id="ARBA00022833"/>
    </source>
</evidence>
<proteinExistence type="inferred from homology"/>
<dbReference type="Pfam" id="PF00484">
    <property type="entry name" value="Pro_CA"/>
    <property type="match status" value="1"/>
</dbReference>
<dbReference type="GO" id="GO:0004089">
    <property type="term" value="F:carbonate dehydratase activity"/>
    <property type="evidence" value="ECO:0007669"/>
    <property type="project" value="UniProtKB-UniRule"/>
</dbReference>
<evidence type="ECO:0000256" key="5">
    <source>
        <dbReference type="ARBA" id="ARBA00048348"/>
    </source>
</evidence>
<dbReference type="GO" id="GO:0015976">
    <property type="term" value="P:carbon utilization"/>
    <property type="evidence" value="ECO:0007669"/>
    <property type="project" value="InterPro"/>
</dbReference>
<dbReference type="InterPro" id="IPR036874">
    <property type="entry name" value="Carbonic_anhydrase_sf"/>
</dbReference>